<sequence length="188" mass="20934">MQQTILILLLFLVSCAKKDNTDEKPGVLTLREMSDLATVEYTVTKVIKASDNKTWFKVGDRKILMSCEAHIKAGIDMGAINENSFKIAGKNIEVSLPPPKVISISLPAEGIKTEYETVSVFRDKFKSQDRDALAAQAEQQILNSIDSLGILNQAKVNTSMFVTSFLKRLGYDNIRITYDGSTRQNPMQ</sequence>
<proteinExistence type="predicted"/>
<evidence type="ECO:0008006" key="3">
    <source>
        <dbReference type="Google" id="ProtNLM"/>
    </source>
</evidence>
<dbReference type="Proteomes" id="UP000321513">
    <property type="component" value="Unassembled WGS sequence"/>
</dbReference>
<dbReference type="RefSeq" id="WP_147204110.1">
    <property type="nucleotide sequence ID" value="NZ_BJYT01000008.1"/>
</dbReference>
<reference evidence="1 2" key="1">
    <citation type="submission" date="2019-07" db="EMBL/GenBank/DDBJ databases">
        <title>Whole genome shotgun sequence of Segetibacter aerophilus NBRC 106135.</title>
        <authorList>
            <person name="Hosoyama A."/>
            <person name="Uohara A."/>
            <person name="Ohji S."/>
            <person name="Ichikawa N."/>
        </authorList>
    </citation>
    <scope>NUCLEOTIDE SEQUENCE [LARGE SCALE GENOMIC DNA]</scope>
    <source>
        <strain evidence="1 2">NBRC 106135</strain>
    </source>
</reference>
<evidence type="ECO:0000313" key="2">
    <source>
        <dbReference type="Proteomes" id="UP000321513"/>
    </source>
</evidence>
<name>A0A512BDG1_9BACT</name>
<comment type="caution">
    <text evidence="1">The sequence shown here is derived from an EMBL/GenBank/DDBJ whole genome shotgun (WGS) entry which is preliminary data.</text>
</comment>
<dbReference type="InterPro" id="IPR025324">
    <property type="entry name" value="DUF4230"/>
</dbReference>
<keyword evidence="2" id="KW-1185">Reference proteome</keyword>
<accession>A0A512BDG1</accession>
<dbReference type="EMBL" id="BJYT01000008">
    <property type="protein sequence ID" value="GEO09999.1"/>
    <property type="molecule type" value="Genomic_DNA"/>
</dbReference>
<gene>
    <name evidence="1" type="ORF">SAE01_24950</name>
</gene>
<evidence type="ECO:0000313" key="1">
    <source>
        <dbReference type="EMBL" id="GEO09999.1"/>
    </source>
</evidence>
<dbReference type="OrthoDB" id="1391570at2"/>
<organism evidence="1 2">
    <name type="scientific">Segetibacter aerophilus</name>
    <dbReference type="NCBI Taxonomy" id="670293"/>
    <lineage>
        <taxon>Bacteria</taxon>
        <taxon>Pseudomonadati</taxon>
        <taxon>Bacteroidota</taxon>
        <taxon>Chitinophagia</taxon>
        <taxon>Chitinophagales</taxon>
        <taxon>Chitinophagaceae</taxon>
        <taxon>Segetibacter</taxon>
    </lineage>
</organism>
<dbReference type="Pfam" id="PF14014">
    <property type="entry name" value="DUF4230"/>
    <property type="match status" value="1"/>
</dbReference>
<dbReference type="AlphaFoldDB" id="A0A512BDG1"/>
<protein>
    <recommendedName>
        <fullName evidence="3">DUF4230 domain-containing protein</fullName>
    </recommendedName>
</protein>